<protein>
    <recommendedName>
        <fullName evidence="7">Shelterin complex subunit TPP1/Est3 domain-containing protein</fullName>
    </recommendedName>
</protein>
<organism evidence="8 9">
    <name type="scientific">Trichoglossum hirsutum</name>
    <dbReference type="NCBI Taxonomy" id="265104"/>
    <lineage>
        <taxon>Eukaryota</taxon>
        <taxon>Fungi</taxon>
        <taxon>Dikarya</taxon>
        <taxon>Ascomycota</taxon>
        <taxon>Pezizomycotina</taxon>
        <taxon>Geoglossomycetes</taxon>
        <taxon>Geoglossales</taxon>
        <taxon>Geoglossaceae</taxon>
        <taxon>Trichoglossum</taxon>
    </lineage>
</organism>
<evidence type="ECO:0000256" key="3">
    <source>
        <dbReference type="ARBA" id="ARBA00022454"/>
    </source>
</evidence>
<dbReference type="Pfam" id="PF10341">
    <property type="entry name" value="TPP1"/>
    <property type="match status" value="1"/>
</dbReference>
<feature type="compositionally biased region" description="Basic and acidic residues" evidence="6">
    <location>
        <begin position="320"/>
        <end position="330"/>
    </location>
</feature>
<reference evidence="8" key="1">
    <citation type="submission" date="2021-03" db="EMBL/GenBank/DDBJ databases">
        <title>Comparative genomics and phylogenomic investigation of the class Geoglossomycetes provide insights into ecological specialization and systematics.</title>
        <authorList>
            <person name="Melie T."/>
            <person name="Pirro S."/>
            <person name="Miller A.N."/>
            <person name="Quandt A."/>
        </authorList>
    </citation>
    <scope>NUCLEOTIDE SEQUENCE</scope>
    <source>
        <strain evidence="8">CAQ_001_2017</strain>
    </source>
</reference>
<evidence type="ECO:0000256" key="5">
    <source>
        <dbReference type="ARBA" id="ARBA00023242"/>
    </source>
</evidence>
<evidence type="ECO:0000313" key="9">
    <source>
        <dbReference type="Proteomes" id="UP000750711"/>
    </source>
</evidence>
<comment type="caution">
    <text evidence="8">The sequence shown here is derived from an EMBL/GenBank/DDBJ whole genome shotgun (WGS) entry which is preliminary data.</text>
</comment>
<dbReference type="GO" id="GO:0005697">
    <property type="term" value="C:telomerase holoenzyme complex"/>
    <property type="evidence" value="ECO:0007669"/>
    <property type="project" value="InterPro"/>
</dbReference>
<feature type="compositionally biased region" description="Basic and acidic residues" evidence="6">
    <location>
        <begin position="1008"/>
        <end position="1022"/>
    </location>
</feature>
<keyword evidence="9" id="KW-1185">Reference proteome</keyword>
<dbReference type="GO" id="GO:0007004">
    <property type="term" value="P:telomere maintenance via telomerase"/>
    <property type="evidence" value="ECO:0007669"/>
    <property type="project" value="InterPro"/>
</dbReference>
<feature type="compositionally biased region" description="Low complexity" evidence="6">
    <location>
        <begin position="451"/>
        <end position="461"/>
    </location>
</feature>
<feature type="region of interest" description="Disordered" evidence="6">
    <location>
        <begin position="1132"/>
        <end position="1155"/>
    </location>
</feature>
<feature type="compositionally biased region" description="Polar residues" evidence="6">
    <location>
        <begin position="1278"/>
        <end position="1287"/>
    </location>
</feature>
<feature type="domain" description="Shelterin complex subunit TPP1/Est3" evidence="7">
    <location>
        <begin position="6"/>
        <end position="129"/>
    </location>
</feature>
<feature type="region of interest" description="Disordered" evidence="6">
    <location>
        <begin position="639"/>
        <end position="666"/>
    </location>
</feature>
<evidence type="ECO:0000256" key="2">
    <source>
        <dbReference type="ARBA" id="ARBA00004574"/>
    </source>
</evidence>
<feature type="region of interest" description="Disordered" evidence="6">
    <location>
        <begin position="1250"/>
        <end position="1287"/>
    </location>
</feature>
<feature type="compositionally biased region" description="Polar residues" evidence="6">
    <location>
        <begin position="1132"/>
        <end position="1144"/>
    </location>
</feature>
<keyword evidence="4" id="KW-0779">Telomere</keyword>
<feature type="compositionally biased region" description="Basic and acidic residues" evidence="6">
    <location>
        <begin position="1078"/>
        <end position="1093"/>
    </location>
</feature>
<feature type="region of interest" description="Disordered" evidence="6">
    <location>
        <begin position="849"/>
        <end position="868"/>
    </location>
</feature>
<dbReference type="EMBL" id="JAGHQM010000227">
    <property type="protein sequence ID" value="KAH0563269.1"/>
    <property type="molecule type" value="Genomic_DNA"/>
</dbReference>
<feature type="compositionally biased region" description="Basic and acidic residues" evidence="6">
    <location>
        <begin position="1100"/>
        <end position="1112"/>
    </location>
</feature>
<feature type="region of interest" description="Disordered" evidence="6">
    <location>
        <begin position="320"/>
        <end position="342"/>
    </location>
</feature>
<feature type="compositionally biased region" description="Basic and acidic residues" evidence="6">
    <location>
        <begin position="508"/>
        <end position="528"/>
    </location>
</feature>
<proteinExistence type="predicted"/>
<accession>A0A9P8RRY6</accession>
<comment type="subcellular location">
    <subcellularLocation>
        <location evidence="2">Chromosome</location>
        <location evidence="2">Telomere</location>
    </subcellularLocation>
    <subcellularLocation>
        <location evidence="1">Nucleus</location>
    </subcellularLocation>
</comment>
<feature type="compositionally biased region" description="Polar residues" evidence="6">
    <location>
        <begin position="726"/>
        <end position="744"/>
    </location>
</feature>
<evidence type="ECO:0000313" key="8">
    <source>
        <dbReference type="EMBL" id="KAH0563269.1"/>
    </source>
</evidence>
<feature type="compositionally biased region" description="Basic and acidic residues" evidence="6">
    <location>
        <begin position="594"/>
        <end position="606"/>
    </location>
</feature>
<feature type="region of interest" description="Disordered" evidence="6">
    <location>
        <begin position="987"/>
        <end position="1112"/>
    </location>
</feature>
<gene>
    <name evidence="8" type="ORF">GP486_002165</name>
</gene>
<feature type="compositionally biased region" description="Polar residues" evidence="6">
    <location>
        <begin position="988"/>
        <end position="1004"/>
    </location>
</feature>
<feature type="region of interest" description="Disordered" evidence="6">
    <location>
        <begin position="687"/>
        <end position="791"/>
    </location>
</feature>
<dbReference type="Proteomes" id="UP000750711">
    <property type="component" value="Unassembled WGS sequence"/>
</dbReference>
<evidence type="ECO:0000256" key="4">
    <source>
        <dbReference type="ARBA" id="ARBA00022895"/>
    </source>
</evidence>
<feature type="compositionally biased region" description="Polar residues" evidence="6">
    <location>
        <begin position="198"/>
        <end position="207"/>
    </location>
</feature>
<sequence>MDVLRKPWLGRAVRETLTKIIQWQSRGTPTGIKDNYQIVGSSVWVKMGKSNPLQIVKFLTFNGEIQAWLSDTEKIVDVIFSLSAVDGSRAGPGRRFTDGAAGGIIFLADYEIRVLRPASAPQPRLVLYVHSASPVRSGGEGLFGHPSHIRHDREINDLLATISAFDLSNHGPTENNMETELLAESQSSDGQLDREQQKSATGEGTQIEFATQIYQPQLATSNRRGSVPSHEDVSAKIKERAKANKLLGVLLPEKRAVLGRGTLRKNKLRATQEATESPPSTLEKGTLSAADICTRESTLDSISEAVSTVHFGGVNQAETRTGESVDHEGDNTSAMPGNEIGHTNKAGVVAASRATTSPEGWEGTVVEKGLTTDPWAGMTRIPRREVRVPADQDDLLSNKNCWIPPEPGNRLPVGNIPVPILRSLAAKAERSALKEREAATAKVTTGADPQSESSSSNGSDSDTALDWSPSPDGPRYVRADRTPVDSSPVRTSLTYYESRAGAAHRQPKHGEDMHRRKHEEFLSDDRESSPTAKRQRKEKEQCLAQKGIEDIRDQSSLRNQGVRSRSPLAGQQDVGGNVSSLPGGSTGRCLAEASDSKSEGSDDLRSQGELVSMSTPESAFSPIGSRAQASQYICSHQQARIGNGQAASEAEHAETEMEINSQKHLRKRERLDLCVDAAARQVSYALGTQDRSSVSGGKVDGLDSDEEHELEISLPAALGDEVDSVGLSSQNNLTPDPHQPSTAPQPRKSVLLVKQTPQLHGEATGGFRHDSPVSRKGVGSPSRRGGTDLSSASVVPCTFPNAEDLVEDPVRAGGECEQASGKGAGNFSEDSLLASSLAETKYRHYSQLHPLESINDKKEPANSSLETESAPGDLMQVATLGDCEVREVNSIACAIGGEQRQIGGYASRVVVSTQKGEPNESEEMIREPGKVVQKRQHSKTEETQQSGSRKRPKRFKLPASFAFSEENRQFLDPSEIARTYRQEFFTGLSRQPSPALELSSTPPSAQGGKERNIENRSMDRSAAKGPGTVSHVTVDSSFRGVGVDTHKETAGGDPVVEKQVVVSVERASRGLDGGWQRQRRDGNSDESGGERLEKRHSKLRSVDRDGTEESIKDAFPAAEKSRRIVLIERQSTGSTLMGNASGQDPQKLPLSDTLREAPGQPEVSIVQNHSSGPMDRAPHDFGAEYGSLTTPAERLALLKALTGDKSPTFEAYTDTRILNTLKNVVTIKQISREEFSRVLLQIRKSLDSNGWIAQTPGPSGSLKPSPRASSKPILENPAISTPASSNTPLKVLLSSPAHMKAKGPSSVLDWLEKTSSVDSESAEDLSDPQEQKWWHDQNTPFKEWSRAYVSLKSVNGMMGGVDREKGKIVPPREKMDVLGWNF</sequence>
<feature type="compositionally biased region" description="Polar residues" evidence="6">
    <location>
        <begin position="484"/>
        <end position="495"/>
    </location>
</feature>
<keyword evidence="3" id="KW-0158">Chromosome</keyword>
<dbReference type="GO" id="GO:0042162">
    <property type="term" value="F:telomeric DNA binding"/>
    <property type="evidence" value="ECO:0007669"/>
    <property type="project" value="InterPro"/>
</dbReference>
<feature type="region of interest" description="Disordered" evidence="6">
    <location>
        <begin position="914"/>
        <end position="955"/>
    </location>
</feature>
<evidence type="ECO:0000259" key="7">
    <source>
        <dbReference type="Pfam" id="PF10341"/>
    </source>
</evidence>
<feature type="region of interest" description="Disordered" evidence="6">
    <location>
        <begin position="183"/>
        <end position="207"/>
    </location>
</feature>
<evidence type="ECO:0000256" key="6">
    <source>
        <dbReference type="SAM" id="MobiDB-lite"/>
    </source>
</evidence>
<dbReference type="GO" id="GO:0000781">
    <property type="term" value="C:chromosome, telomeric region"/>
    <property type="evidence" value="ECO:0007669"/>
    <property type="project" value="UniProtKB-SubCell"/>
</dbReference>
<evidence type="ECO:0000256" key="1">
    <source>
        <dbReference type="ARBA" id="ARBA00004123"/>
    </source>
</evidence>
<feature type="region of interest" description="Disordered" evidence="6">
    <location>
        <begin position="432"/>
        <end position="627"/>
    </location>
</feature>
<dbReference type="InterPro" id="IPR019437">
    <property type="entry name" value="TPP1/Est3"/>
</dbReference>
<feature type="compositionally biased region" description="Basic and acidic residues" evidence="6">
    <location>
        <begin position="537"/>
        <end position="555"/>
    </location>
</feature>
<name>A0A9P8RRY6_9PEZI</name>
<keyword evidence="5" id="KW-0539">Nucleus</keyword>